<evidence type="ECO:0000256" key="8">
    <source>
        <dbReference type="ARBA" id="ARBA00023235"/>
    </source>
</evidence>
<dbReference type="InterPro" id="IPR005886">
    <property type="entry name" value="UDP_G4E"/>
</dbReference>
<comment type="cofactor">
    <cofactor evidence="2 9">
        <name>NAD(+)</name>
        <dbReference type="ChEBI" id="CHEBI:57540"/>
    </cofactor>
</comment>
<evidence type="ECO:0000259" key="10">
    <source>
        <dbReference type="Pfam" id="PF16363"/>
    </source>
</evidence>
<dbReference type="Pfam" id="PF16363">
    <property type="entry name" value="GDP_Man_Dehyd"/>
    <property type="match status" value="1"/>
</dbReference>
<evidence type="ECO:0000256" key="6">
    <source>
        <dbReference type="ARBA" id="ARBA00018569"/>
    </source>
</evidence>
<dbReference type="InterPro" id="IPR036291">
    <property type="entry name" value="NAD(P)-bd_dom_sf"/>
</dbReference>
<organism evidence="11 12">
    <name type="scientific">Shewanella nanhaiensis</name>
    <dbReference type="NCBI Taxonomy" id="2864872"/>
    <lineage>
        <taxon>Bacteria</taxon>
        <taxon>Pseudomonadati</taxon>
        <taxon>Pseudomonadota</taxon>
        <taxon>Gammaproteobacteria</taxon>
        <taxon>Alteromonadales</taxon>
        <taxon>Shewanellaceae</taxon>
        <taxon>Shewanella</taxon>
    </lineage>
</organism>
<dbReference type="Proteomes" id="UP001195963">
    <property type="component" value="Unassembled WGS sequence"/>
</dbReference>
<proteinExistence type="inferred from homology"/>
<evidence type="ECO:0000256" key="5">
    <source>
        <dbReference type="ARBA" id="ARBA00013189"/>
    </source>
</evidence>
<dbReference type="GO" id="GO:0003978">
    <property type="term" value="F:UDP-glucose 4-epimerase activity"/>
    <property type="evidence" value="ECO:0007669"/>
    <property type="project" value="UniProtKB-EC"/>
</dbReference>
<keyword evidence="9" id="KW-0119">Carbohydrate metabolism</keyword>
<comment type="catalytic activity">
    <reaction evidence="1 9">
        <text>UDP-alpha-D-glucose = UDP-alpha-D-galactose</text>
        <dbReference type="Rhea" id="RHEA:22168"/>
        <dbReference type="ChEBI" id="CHEBI:58885"/>
        <dbReference type="ChEBI" id="CHEBI:66914"/>
        <dbReference type="EC" id="5.1.3.2"/>
    </reaction>
</comment>
<accession>A0ABS7E8K4</accession>
<evidence type="ECO:0000256" key="7">
    <source>
        <dbReference type="ARBA" id="ARBA00023027"/>
    </source>
</evidence>
<evidence type="ECO:0000256" key="2">
    <source>
        <dbReference type="ARBA" id="ARBA00001911"/>
    </source>
</evidence>
<evidence type="ECO:0000256" key="4">
    <source>
        <dbReference type="ARBA" id="ARBA00007637"/>
    </source>
</evidence>
<dbReference type="InterPro" id="IPR016040">
    <property type="entry name" value="NAD(P)-bd_dom"/>
</dbReference>
<evidence type="ECO:0000313" key="12">
    <source>
        <dbReference type="Proteomes" id="UP001195963"/>
    </source>
</evidence>
<comment type="subunit">
    <text evidence="9">Homodimer.</text>
</comment>
<evidence type="ECO:0000256" key="9">
    <source>
        <dbReference type="RuleBase" id="RU366046"/>
    </source>
</evidence>
<sequence length="336" mass="36993">MDKILVTGGMGYIGSHTCLALLESGFEPVIFDNLSNSSAGVLQQIYTISGQVLSFVEGDIRDTALLKQVLIKHQCVAVIHFAALKAVGESTEQPHRYYDNNVGGTLSLLKAMEESAVRNIVFSSSATVYGDPDYIPIDERHPIRATNPYGWSKVMVEQILRDTCASKASWQAISLRYFNPVGAHDSGLLGENPMGMPNNLMPFIAQVAVGKREYLQVFGDDYPTDDGTGVRDYIHVMDLAAGHVQALQGKRGVKGFYAYNLGTGQGYSVLEMVNSFSKESGQAIPYRVADRRSGDIPCSYADPSLAQRELDWQASRDLTQMTADVWRWQSKYPMGI</sequence>
<feature type="domain" description="NAD(P)-binding" evidence="10">
    <location>
        <begin position="5"/>
        <end position="324"/>
    </location>
</feature>
<protein>
    <recommendedName>
        <fullName evidence="6 9">UDP-glucose 4-epimerase</fullName>
        <ecNumber evidence="5 9">5.1.3.2</ecNumber>
    </recommendedName>
</protein>
<comment type="caution">
    <text evidence="11">The sequence shown here is derived from an EMBL/GenBank/DDBJ whole genome shotgun (WGS) entry which is preliminary data.</text>
</comment>
<comment type="pathway">
    <text evidence="3 9">Carbohydrate metabolism; galactose metabolism.</text>
</comment>
<evidence type="ECO:0000256" key="3">
    <source>
        <dbReference type="ARBA" id="ARBA00004947"/>
    </source>
</evidence>
<dbReference type="Gene3D" id="3.40.50.720">
    <property type="entry name" value="NAD(P)-binding Rossmann-like Domain"/>
    <property type="match status" value="1"/>
</dbReference>
<dbReference type="NCBIfam" id="TIGR01179">
    <property type="entry name" value="galE"/>
    <property type="match status" value="1"/>
</dbReference>
<dbReference type="SUPFAM" id="SSF51735">
    <property type="entry name" value="NAD(P)-binding Rossmann-fold domains"/>
    <property type="match status" value="1"/>
</dbReference>
<dbReference type="Gene3D" id="3.90.25.10">
    <property type="entry name" value="UDP-galactose 4-epimerase, domain 1"/>
    <property type="match status" value="1"/>
</dbReference>
<dbReference type="EC" id="5.1.3.2" evidence="5 9"/>
<dbReference type="PANTHER" id="PTHR43725:SF47">
    <property type="entry name" value="UDP-GLUCOSE 4-EPIMERASE"/>
    <property type="match status" value="1"/>
</dbReference>
<reference evidence="11 12" key="1">
    <citation type="submission" date="2021-07" db="EMBL/GenBank/DDBJ databases">
        <title>Shewanella sp. nov, isolated from SCS.</title>
        <authorList>
            <person name="Cao W.R."/>
        </authorList>
    </citation>
    <scope>NUCLEOTIDE SEQUENCE [LARGE SCALE GENOMIC DNA]</scope>
    <source>
        <strain evidence="11 12">NR704-98</strain>
    </source>
</reference>
<dbReference type="NCBIfam" id="NF007956">
    <property type="entry name" value="PRK10675.1"/>
    <property type="match status" value="1"/>
</dbReference>
<gene>
    <name evidence="11" type="primary">galE</name>
    <name evidence="11" type="ORF">K0625_20405</name>
</gene>
<keyword evidence="12" id="KW-1185">Reference proteome</keyword>
<evidence type="ECO:0000313" key="11">
    <source>
        <dbReference type="EMBL" id="MBW8186000.1"/>
    </source>
</evidence>
<comment type="similarity">
    <text evidence="4 9">Belongs to the NAD(P)-dependent epimerase/dehydratase family.</text>
</comment>
<keyword evidence="7 9" id="KW-0520">NAD</keyword>
<dbReference type="PANTHER" id="PTHR43725">
    <property type="entry name" value="UDP-GLUCOSE 4-EPIMERASE"/>
    <property type="match status" value="1"/>
</dbReference>
<dbReference type="EMBL" id="JAHZST010000019">
    <property type="protein sequence ID" value="MBW8186000.1"/>
    <property type="molecule type" value="Genomic_DNA"/>
</dbReference>
<dbReference type="RefSeq" id="WP_220111344.1">
    <property type="nucleotide sequence ID" value="NZ_JAHZST010000019.1"/>
</dbReference>
<evidence type="ECO:0000256" key="1">
    <source>
        <dbReference type="ARBA" id="ARBA00000083"/>
    </source>
</evidence>
<dbReference type="CDD" id="cd05247">
    <property type="entry name" value="UDP_G4E_1_SDR_e"/>
    <property type="match status" value="1"/>
</dbReference>
<keyword evidence="8 9" id="KW-0413">Isomerase</keyword>
<name>A0ABS7E8K4_9GAMM</name>